<evidence type="ECO:0000313" key="2">
    <source>
        <dbReference type="EMBL" id="KKL11303.1"/>
    </source>
</evidence>
<dbReference type="EMBL" id="LAZR01041710">
    <property type="protein sequence ID" value="KKL11303.1"/>
    <property type="molecule type" value="Genomic_DNA"/>
</dbReference>
<organism evidence="2">
    <name type="scientific">marine sediment metagenome</name>
    <dbReference type="NCBI Taxonomy" id="412755"/>
    <lineage>
        <taxon>unclassified sequences</taxon>
        <taxon>metagenomes</taxon>
        <taxon>ecological metagenomes</taxon>
    </lineage>
</organism>
<sequence>PCSLRDGRIPDAPQQGLSRGSQRVPPRPRPTMGAIAPIVYFIRGTGRTAASVKPRPPGASQRGPYGGPSTAPERRRRAGGSRDPSAGVQPATPTHTPCTRSATGPAPWAPAKRTPSWPATSRGSGRTASPRRRQRLAGVLECCRGSPPAGAPAPYRNSTAWRAVGGRPCFVTRILRPLATSWSSMGRRRAIRLPAVISQ</sequence>
<feature type="compositionally biased region" description="Polar residues" evidence="1">
    <location>
        <begin position="91"/>
        <end position="102"/>
    </location>
</feature>
<dbReference type="AlphaFoldDB" id="A0A0F9DH33"/>
<accession>A0A0F9DH33</accession>
<name>A0A0F9DH33_9ZZZZ</name>
<feature type="compositionally biased region" description="Polar residues" evidence="1">
    <location>
        <begin position="117"/>
        <end position="127"/>
    </location>
</feature>
<feature type="non-terminal residue" evidence="2">
    <location>
        <position position="1"/>
    </location>
</feature>
<reference evidence="2" key="1">
    <citation type="journal article" date="2015" name="Nature">
        <title>Complex archaea that bridge the gap between prokaryotes and eukaryotes.</title>
        <authorList>
            <person name="Spang A."/>
            <person name="Saw J.H."/>
            <person name="Jorgensen S.L."/>
            <person name="Zaremba-Niedzwiedzka K."/>
            <person name="Martijn J."/>
            <person name="Lind A.E."/>
            <person name="van Eijk R."/>
            <person name="Schleper C."/>
            <person name="Guy L."/>
            <person name="Ettema T.J."/>
        </authorList>
    </citation>
    <scope>NUCLEOTIDE SEQUENCE</scope>
</reference>
<gene>
    <name evidence="2" type="ORF">LCGC14_2547140</name>
</gene>
<proteinExistence type="predicted"/>
<feature type="region of interest" description="Disordered" evidence="1">
    <location>
        <begin position="1"/>
        <end position="133"/>
    </location>
</feature>
<comment type="caution">
    <text evidence="2">The sequence shown here is derived from an EMBL/GenBank/DDBJ whole genome shotgun (WGS) entry which is preliminary data.</text>
</comment>
<protein>
    <submittedName>
        <fullName evidence="2">Uncharacterized protein</fullName>
    </submittedName>
</protein>
<evidence type="ECO:0000256" key="1">
    <source>
        <dbReference type="SAM" id="MobiDB-lite"/>
    </source>
</evidence>